<comment type="similarity">
    <text evidence="1">Belongs to the SCO1/2 family.</text>
</comment>
<dbReference type="AlphaFoldDB" id="A0A1N7NMP5"/>
<keyword evidence="2 3" id="KW-0186">Copper</keyword>
<keyword evidence="3" id="KW-0479">Metal-binding</keyword>
<dbReference type="OrthoDB" id="9811998at2"/>
<name>A0A1N7NMP5_9BACL</name>
<dbReference type="Gene3D" id="3.40.30.10">
    <property type="entry name" value="Glutaredoxin"/>
    <property type="match status" value="1"/>
</dbReference>
<dbReference type="Pfam" id="PF02630">
    <property type="entry name" value="SCO1-SenC"/>
    <property type="match status" value="1"/>
</dbReference>
<dbReference type="CDD" id="cd02968">
    <property type="entry name" value="SCO"/>
    <property type="match status" value="1"/>
</dbReference>
<dbReference type="Proteomes" id="UP000186795">
    <property type="component" value="Unassembled WGS sequence"/>
</dbReference>
<feature type="domain" description="Thioredoxin" evidence="4">
    <location>
        <begin position="40"/>
        <end position="208"/>
    </location>
</feature>
<dbReference type="InterPro" id="IPR003782">
    <property type="entry name" value="SCO1/SenC"/>
</dbReference>
<dbReference type="GO" id="GO:0046872">
    <property type="term" value="F:metal ion binding"/>
    <property type="evidence" value="ECO:0007669"/>
    <property type="project" value="UniProtKB-KW"/>
</dbReference>
<organism evidence="5 6">
    <name type="scientific">Kroppenstedtia eburnea</name>
    <dbReference type="NCBI Taxonomy" id="714067"/>
    <lineage>
        <taxon>Bacteria</taxon>
        <taxon>Bacillati</taxon>
        <taxon>Bacillota</taxon>
        <taxon>Bacilli</taxon>
        <taxon>Bacillales</taxon>
        <taxon>Thermoactinomycetaceae</taxon>
        <taxon>Kroppenstedtia</taxon>
    </lineage>
</organism>
<sequence length="208" mass="23515">MKNLWGRRTKILGLVALLLAVVGWMRWNPDPPSHPPDPVGVLSSPVPEFTFTDQKGKAFGFKDLKGKVWIADMIYTRCPGVGSPMTANMVRLQERLKKEGLAVQLVSFSIDPMYDSPAVLERYGKNLRADFENWKFLTTPSEPVMHRFLQTAFGSPISRKTEVEEEEEPLISHSSCFYLVDGRGKVISAYNGIRPDYGQIIRDVRSIQ</sequence>
<dbReference type="InterPro" id="IPR013766">
    <property type="entry name" value="Thioredoxin_domain"/>
</dbReference>
<evidence type="ECO:0000256" key="1">
    <source>
        <dbReference type="ARBA" id="ARBA00010996"/>
    </source>
</evidence>
<dbReference type="PROSITE" id="PS51352">
    <property type="entry name" value="THIOREDOXIN_2"/>
    <property type="match status" value="1"/>
</dbReference>
<dbReference type="EMBL" id="FTOD01000009">
    <property type="protein sequence ID" value="SIS99634.1"/>
    <property type="molecule type" value="Genomic_DNA"/>
</dbReference>
<feature type="binding site" evidence="3">
    <location>
        <position position="173"/>
    </location>
    <ligand>
        <name>Cu cation</name>
        <dbReference type="ChEBI" id="CHEBI:23378"/>
    </ligand>
</feature>
<dbReference type="InterPro" id="IPR036249">
    <property type="entry name" value="Thioredoxin-like_sf"/>
</dbReference>
<evidence type="ECO:0000256" key="3">
    <source>
        <dbReference type="PIRSR" id="PIRSR603782-1"/>
    </source>
</evidence>
<accession>A0A1N7NMP5</accession>
<feature type="binding site" evidence="3">
    <location>
        <position position="78"/>
    </location>
    <ligand>
        <name>Cu cation</name>
        <dbReference type="ChEBI" id="CHEBI:23378"/>
    </ligand>
</feature>
<dbReference type="PANTHER" id="PTHR12151:SF25">
    <property type="entry name" value="LINALOOL DEHYDRATASE_ISOMERASE DOMAIN-CONTAINING PROTEIN"/>
    <property type="match status" value="1"/>
</dbReference>
<evidence type="ECO:0000313" key="5">
    <source>
        <dbReference type="EMBL" id="SIS99634.1"/>
    </source>
</evidence>
<evidence type="ECO:0000259" key="4">
    <source>
        <dbReference type="PROSITE" id="PS51352"/>
    </source>
</evidence>
<keyword evidence="6" id="KW-1185">Reference proteome</keyword>
<proteinExistence type="inferred from homology"/>
<protein>
    <submittedName>
        <fullName evidence="5">Protein SCO1/2</fullName>
    </submittedName>
</protein>
<dbReference type="PANTHER" id="PTHR12151">
    <property type="entry name" value="ELECTRON TRANSPORT PROTIN SCO1/SENC FAMILY MEMBER"/>
    <property type="match status" value="1"/>
</dbReference>
<dbReference type="SUPFAM" id="SSF52833">
    <property type="entry name" value="Thioredoxin-like"/>
    <property type="match status" value="1"/>
</dbReference>
<gene>
    <name evidence="5" type="ORF">SAMN05421790_109111</name>
</gene>
<evidence type="ECO:0000256" key="2">
    <source>
        <dbReference type="ARBA" id="ARBA00023008"/>
    </source>
</evidence>
<dbReference type="RefSeq" id="WP_076525731.1">
    <property type="nucleotide sequence ID" value="NZ_CP048103.1"/>
</dbReference>
<evidence type="ECO:0000313" key="6">
    <source>
        <dbReference type="Proteomes" id="UP000186795"/>
    </source>
</evidence>
<reference evidence="6" key="1">
    <citation type="submission" date="2017-01" db="EMBL/GenBank/DDBJ databases">
        <authorList>
            <person name="Varghese N."/>
            <person name="Submissions S."/>
        </authorList>
    </citation>
    <scope>NUCLEOTIDE SEQUENCE [LARGE SCALE GENOMIC DNA]</scope>
    <source>
        <strain evidence="6">DSM 45196</strain>
    </source>
</reference>